<name>A0AAC9HS20_9PSEU</name>
<evidence type="ECO:0000256" key="5">
    <source>
        <dbReference type="ARBA" id="ARBA00022692"/>
    </source>
</evidence>
<evidence type="ECO:0000256" key="2">
    <source>
        <dbReference type="ARBA" id="ARBA00007520"/>
    </source>
</evidence>
<dbReference type="AlphaFoldDB" id="A0AAC9HS20"/>
<keyword evidence="3" id="KW-0813">Transport</keyword>
<evidence type="ECO:0000259" key="9">
    <source>
        <dbReference type="PROSITE" id="PS50850"/>
    </source>
</evidence>
<feature type="transmembrane region" description="Helical" evidence="8">
    <location>
        <begin position="176"/>
        <end position="197"/>
    </location>
</feature>
<proteinExistence type="inferred from homology"/>
<evidence type="ECO:0000256" key="4">
    <source>
        <dbReference type="ARBA" id="ARBA00022475"/>
    </source>
</evidence>
<feature type="transmembrane region" description="Helical" evidence="8">
    <location>
        <begin position="51"/>
        <end position="70"/>
    </location>
</feature>
<evidence type="ECO:0000313" key="11">
    <source>
        <dbReference type="Proteomes" id="UP000095210"/>
    </source>
</evidence>
<evidence type="ECO:0000256" key="6">
    <source>
        <dbReference type="ARBA" id="ARBA00022989"/>
    </source>
</evidence>
<protein>
    <submittedName>
        <fullName evidence="10">Drug resistance transporter, EmrB/QacA subfamily</fullName>
    </submittedName>
</protein>
<keyword evidence="6 8" id="KW-1133">Transmembrane helix</keyword>
<dbReference type="PRINTS" id="PR01036">
    <property type="entry name" value="TCRTETB"/>
</dbReference>
<dbReference type="GO" id="GO:0005886">
    <property type="term" value="C:plasma membrane"/>
    <property type="evidence" value="ECO:0007669"/>
    <property type="project" value="UniProtKB-SubCell"/>
</dbReference>
<accession>A0AAC9HS20</accession>
<dbReference type="GO" id="GO:0022857">
    <property type="term" value="F:transmembrane transporter activity"/>
    <property type="evidence" value="ECO:0007669"/>
    <property type="project" value="InterPro"/>
</dbReference>
<feature type="transmembrane region" description="Helical" evidence="8">
    <location>
        <begin position="209"/>
        <end position="226"/>
    </location>
</feature>
<feature type="transmembrane region" description="Helical" evidence="8">
    <location>
        <begin position="342"/>
        <end position="360"/>
    </location>
</feature>
<dbReference type="EMBL" id="CP014859">
    <property type="protein sequence ID" value="AOS63425.1"/>
    <property type="molecule type" value="Genomic_DNA"/>
</dbReference>
<feature type="transmembrane region" description="Helical" evidence="8">
    <location>
        <begin position="238"/>
        <end position="256"/>
    </location>
</feature>
<feature type="transmembrane region" description="Helical" evidence="8">
    <location>
        <begin position="307"/>
        <end position="330"/>
    </location>
</feature>
<feature type="transmembrane region" description="Helical" evidence="8">
    <location>
        <begin position="82"/>
        <end position="101"/>
    </location>
</feature>
<dbReference type="InterPro" id="IPR020846">
    <property type="entry name" value="MFS_dom"/>
</dbReference>
<dbReference type="RefSeq" id="WP_069849190.1">
    <property type="nucleotide sequence ID" value="NZ_CP014859.1"/>
</dbReference>
<feature type="transmembrane region" description="Helical" evidence="8">
    <location>
        <begin position="107"/>
        <end position="132"/>
    </location>
</feature>
<keyword evidence="11" id="KW-1185">Reference proteome</keyword>
<dbReference type="PANTHER" id="PTHR23501">
    <property type="entry name" value="MAJOR FACILITATOR SUPERFAMILY"/>
    <property type="match status" value="1"/>
</dbReference>
<organism evidence="10 11">
    <name type="scientific">Actinoalloteichus hymeniacidonis</name>
    <dbReference type="NCBI Taxonomy" id="340345"/>
    <lineage>
        <taxon>Bacteria</taxon>
        <taxon>Bacillati</taxon>
        <taxon>Actinomycetota</taxon>
        <taxon>Actinomycetes</taxon>
        <taxon>Pseudonocardiales</taxon>
        <taxon>Pseudonocardiaceae</taxon>
        <taxon>Actinoalloteichus</taxon>
    </lineage>
</organism>
<dbReference type="Gene3D" id="1.20.1250.20">
    <property type="entry name" value="MFS general substrate transporter like domains"/>
    <property type="match status" value="1"/>
</dbReference>
<feature type="transmembrane region" description="Helical" evidence="8">
    <location>
        <begin position="495"/>
        <end position="520"/>
    </location>
</feature>
<keyword evidence="5 8" id="KW-0812">Transmembrane</keyword>
<sequence length="529" mass="54771">MSSTEVAAPSQRTVNAVFLGLSLGVFLAALDGMIMMSALRTVADELGGLTQQAWATTSYLVTMTVSTLLYGKLSDIFGRKRLYLIAICIFTVGSLSCALAQSMYQLALFRCVQGLGAGGLFPLALAVIADMLPHPRRIGYHARLGAIFGVAGVAGPVLGGLFAGAESLLGVDGWRWVFLVNVPVGLAALAVVAVAFTVDSPRIAHRVDWWGATTLVVGIVPLLILAEQGRDWGWSSPTTLSTAGVSLIGLLLFVGVERAMGDEALLAPRLFRRPAFALVNVINFLGGIGMFAGMALIPLYLQIVRGLSASAAGFLLLPQAIAMPVGALLCGPLLARTGRFTGLLAGGLTIMAACFLALGLTESAALWQTTALVTMLGLGTGVYFQVVLTAMQNSVDRTEMGVASSLAGFSRQLGGVVGTAVTISMLFGLGAQRIAAEFHALLGSAEFAAASNADRTDGAAAEFLAGVRSGEVDLDDTSVLTELDPLLAQPVVDGLGGAFAVVFVSVGVVLSLAVLLTLPIRTRSLQSAR</sequence>
<dbReference type="NCBIfam" id="TIGR00711">
    <property type="entry name" value="efflux_EmrB"/>
    <property type="match status" value="1"/>
</dbReference>
<dbReference type="InterPro" id="IPR011701">
    <property type="entry name" value="MFS"/>
</dbReference>
<dbReference type="PANTHER" id="PTHR23501:SF197">
    <property type="entry name" value="COMD"/>
    <property type="match status" value="1"/>
</dbReference>
<dbReference type="InterPro" id="IPR036259">
    <property type="entry name" value="MFS_trans_sf"/>
</dbReference>
<comment type="similarity">
    <text evidence="2">Belongs to the major facilitator superfamily. TCR/Tet family.</text>
</comment>
<dbReference type="InterPro" id="IPR004638">
    <property type="entry name" value="EmrB-like"/>
</dbReference>
<dbReference type="KEGG" id="ahm:TL08_13055"/>
<dbReference type="Pfam" id="PF07690">
    <property type="entry name" value="MFS_1"/>
    <property type="match status" value="1"/>
</dbReference>
<dbReference type="PROSITE" id="PS50850">
    <property type="entry name" value="MFS"/>
    <property type="match status" value="1"/>
</dbReference>
<gene>
    <name evidence="10" type="ORF">TL08_13055</name>
</gene>
<feature type="transmembrane region" description="Helical" evidence="8">
    <location>
        <begin position="144"/>
        <end position="164"/>
    </location>
</feature>
<reference evidence="11" key="1">
    <citation type="submission" date="2016-03" db="EMBL/GenBank/DDBJ databases">
        <title>Complete genome sequence of the type strain Actinoalloteichus hymeniacidonis DSM 45092.</title>
        <authorList>
            <person name="Schaffert L."/>
            <person name="Albersmeier A."/>
            <person name="Winkler A."/>
            <person name="Kalinowski J."/>
            <person name="Zotchev S."/>
            <person name="Ruckert C."/>
        </authorList>
    </citation>
    <scope>NUCLEOTIDE SEQUENCE [LARGE SCALE GENOMIC DNA]</scope>
    <source>
        <strain evidence="11">HPA177(T) (DSM 45092(T))</strain>
    </source>
</reference>
<evidence type="ECO:0000256" key="8">
    <source>
        <dbReference type="SAM" id="Phobius"/>
    </source>
</evidence>
<feature type="transmembrane region" description="Helical" evidence="8">
    <location>
        <begin position="412"/>
        <end position="431"/>
    </location>
</feature>
<feature type="transmembrane region" description="Helical" evidence="8">
    <location>
        <begin position="16"/>
        <end position="39"/>
    </location>
</feature>
<evidence type="ECO:0000256" key="3">
    <source>
        <dbReference type="ARBA" id="ARBA00022448"/>
    </source>
</evidence>
<feature type="domain" description="Major facilitator superfamily (MFS) profile" evidence="9">
    <location>
        <begin position="17"/>
        <end position="525"/>
    </location>
</feature>
<feature type="transmembrane region" description="Helical" evidence="8">
    <location>
        <begin position="277"/>
        <end position="301"/>
    </location>
</feature>
<evidence type="ECO:0000256" key="7">
    <source>
        <dbReference type="ARBA" id="ARBA00023136"/>
    </source>
</evidence>
<keyword evidence="7 8" id="KW-0472">Membrane</keyword>
<evidence type="ECO:0000256" key="1">
    <source>
        <dbReference type="ARBA" id="ARBA00004651"/>
    </source>
</evidence>
<dbReference type="FunFam" id="1.20.1720.10:FF:000004">
    <property type="entry name" value="EmrB/QacA family drug resistance transporter"/>
    <property type="match status" value="1"/>
</dbReference>
<dbReference type="CDD" id="cd17502">
    <property type="entry name" value="MFS_Azr1_MDR_like"/>
    <property type="match status" value="1"/>
</dbReference>
<evidence type="ECO:0000313" key="10">
    <source>
        <dbReference type="EMBL" id="AOS63425.1"/>
    </source>
</evidence>
<comment type="subcellular location">
    <subcellularLocation>
        <location evidence="1">Cell membrane</location>
        <topology evidence="1">Multi-pass membrane protein</topology>
    </subcellularLocation>
</comment>
<dbReference type="SUPFAM" id="SSF103473">
    <property type="entry name" value="MFS general substrate transporter"/>
    <property type="match status" value="1"/>
</dbReference>
<dbReference type="Proteomes" id="UP000095210">
    <property type="component" value="Chromosome"/>
</dbReference>
<feature type="transmembrane region" description="Helical" evidence="8">
    <location>
        <begin position="366"/>
        <end position="391"/>
    </location>
</feature>
<dbReference type="Gene3D" id="1.20.1720.10">
    <property type="entry name" value="Multidrug resistance protein D"/>
    <property type="match status" value="1"/>
</dbReference>
<keyword evidence="4" id="KW-1003">Cell membrane</keyword>